<dbReference type="EMBL" id="JBHMDO010000022">
    <property type="protein sequence ID" value="MFB9327036.1"/>
    <property type="molecule type" value="Genomic_DNA"/>
</dbReference>
<dbReference type="NCBIfam" id="TIGR02059">
    <property type="entry name" value="swm_rep_I"/>
    <property type="match status" value="4"/>
</dbReference>
<dbReference type="Pfam" id="PF00395">
    <property type="entry name" value="SLH"/>
    <property type="match status" value="3"/>
</dbReference>
<dbReference type="InterPro" id="IPR051465">
    <property type="entry name" value="Cell_Envelope_Struct_Comp"/>
</dbReference>
<dbReference type="Gene3D" id="2.60.40.1220">
    <property type="match status" value="3"/>
</dbReference>
<dbReference type="InterPro" id="IPR028059">
    <property type="entry name" value="SWM_rpt"/>
</dbReference>
<feature type="signal peptide" evidence="2">
    <location>
        <begin position="1"/>
        <end position="21"/>
    </location>
</feature>
<gene>
    <name evidence="4" type="ORF">ACFFSY_13995</name>
</gene>
<evidence type="ECO:0000313" key="5">
    <source>
        <dbReference type="Proteomes" id="UP001589747"/>
    </source>
</evidence>
<dbReference type="InterPro" id="IPR032812">
    <property type="entry name" value="SbsA_Ig"/>
</dbReference>
<keyword evidence="5" id="KW-1185">Reference proteome</keyword>
<feature type="domain" description="SLH" evidence="3">
    <location>
        <begin position="1401"/>
        <end position="1462"/>
    </location>
</feature>
<dbReference type="Pfam" id="PF13753">
    <property type="entry name" value="SWM_repeat"/>
    <property type="match status" value="3"/>
</dbReference>
<reference evidence="4 5" key="1">
    <citation type="submission" date="2024-09" db="EMBL/GenBank/DDBJ databases">
        <authorList>
            <person name="Sun Q."/>
            <person name="Mori K."/>
        </authorList>
    </citation>
    <scope>NUCLEOTIDE SEQUENCE [LARGE SCALE GENOMIC DNA]</scope>
    <source>
        <strain evidence="4 5">TISTR 2452</strain>
    </source>
</reference>
<dbReference type="InterPro" id="IPR011801">
    <property type="entry name" value="Swm_rep_I_cyn"/>
</dbReference>
<dbReference type="Pfam" id="PF13205">
    <property type="entry name" value="Big_5"/>
    <property type="match status" value="5"/>
</dbReference>
<protein>
    <submittedName>
        <fullName evidence="4">Ig-like domain-containing protein</fullName>
    </submittedName>
</protein>
<dbReference type="InterPro" id="IPR001119">
    <property type="entry name" value="SLH_dom"/>
</dbReference>
<name>A0ABV5KPA2_9BACL</name>
<dbReference type="PROSITE" id="PS51272">
    <property type="entry name" value="SLH"/>
    <property type="match status" value="3"/>
</dbReference>
<dbReference type="PANTHER" id="PTHR43308">
    <property type="entry name" value="OUTER MEMBRANE PROTEIN ALPHA-RELATED"/>
    <property type="match status" value="1"/>
</dbReference>
<evidence type="ECO:0000313" key="4">
    <source>
        <dbReference type="EMBL" id="MFB9327036.1"/>
    </source>
</evidence>
<dbReference type="RefSeq" id="WP_377494883.1">
    <property type="nucleotide sequence ID" value="NZ_JBHMDO010000022.1"/>
</dbReference>
<accession>A0ABV5KPA2</accession>
<evidence type="ECO:0000259" key="3">
    <source>
        <dbReference type="PROSITE" id="PS51272"/>
    </source>
</evidence>
<feature type="chain" id="PRO_5045336489" evidence="2">
    <location>
        <begin position="22"/>
        <end position="1462"/>
    </location>
</feature>
<comment type="caution">
    <text evidence="4">The sequence shown here is derived from an EMBL/GenBank/DDBJ whole genome shotgun (WGS) entry which is preliminary data.</text>
</comment>
<sequence length="1462" mass="152959">MRRKWIVYVLFAALLIQTGLAGHNYDIAYADTVGPQILVKSPTNAATNVPANANLVLTFDQSVKKGPDASKIGIYEMDSTVFAEYTVASSKITINPSNPTIVTIALPDSKNFDLGKSYYVNIAEGAFVSVSTNANFAGINNTSGWNFSVTTSTADTQAPVLASSSALSPANNASNVAVNSQLAIEFNEKVYTNSGFITLYNRDNSSDTRMIPVTSGGVSGSGTTSIRIALPSNLRTNKVYQVEVPSTAFVDDSGNAFAGIARSNWVFTTTPPPIGTPSLSPVDNAYAVNIRASLTMTFPKRLARNTGSISIYRIADNVLVQSFNVASGSEVQMAVNSSTNETTVTVQPSSPLGANIGYYVLVDAGAFKDSANAALLYEGILDAAEWNFSTGYGDDTTAPVLVTKVPADTSATTASTLELTFNEPVFQGNGNIVIKSAPNGTVIASIPVTDAKVSGGGTTKIVVSPGVTLVDGTTYYVQIGSQAFRDASGNNYAGMLSTDTTTWRFIVSNDKVKPTVVTMSPANGVSTVPTTGGSFSVIFSEPIKVLNANGVSFKKSSTSSTSAMMAVDADNNRKLNITPDPLSTNTNYYVEIAANAISDMTGNMFDGILNTYQWAFKTSSATGAPTITSVAMSGSSRIALTYNQMLDATSIPSAGAFYVTVNGTYRAVTAVQITDATVYLTLQSAVVNGQEIRLYYTAPIALDAGAVRSLSSGIKAASISSQSVTNTPDTTVPRPLSGTVAGNLITMTFNEELSAITNSSSTAAQFYAYVNGGYRSISSIAGTGSMITMLLSGSEVSVGQTVTLYFTKGAYPLTDLSGNPVASFTGFQIVNGVDTTIPQLLTVTVTGNKLTLTYNEALNTTAKPSNSAYAVQVDGVARSVSAVTVSGYQVDLTLGSAVASGQTIRVSYTRQTPYLTDLAGNPADSFSNAGITNAGATMNVNGAIAKGSTVTLNFSDYLNQSIVPLISQFTVKSNNNARPIASVQVSGASVVLTLATPVAISDTVKVSYSTSGGTMLRSSGGVNAESFTDLSAANQTTWSDDPTSDFETVTGAGIGLKKQVASTMPDTTPGGKSVNRYTIPESKVKAAFDTINGIGGEPRLVFTVPSTEAGASVAFPLSSLKTALDKYPKAKVVVNYKNASYEMPLDQLKLGNSSSPSGSLLLTIDSGSNSLTDPLTTAISAAGSKLIGDPVNMETFIVNTGGATKMSSFDGYVKRSITVDQTLETRQTTVVWYDPEVGKISYAPTHVETANGKSVVTFQRKGNSAYAIIKGNVVYSDLGAHWARNDILLMANKYILDGRTPTTFEPKKAITRAEFATFISKGLGLSGDKNAAAKFQDLNSGHPAMAYIGAAAKAGIIQGMTDGSFKPNSPVTREQMASMMVRAAEYVGNKIDLSQNAATMLKRFKDSAKVGTWAQVDVAKAVQMGVINGMSNGNFGAKSNATRAEAAVMIERLLNLNGLMDT</sequence>
<dbReference type="InterPro" id="IPR014755">
    <property type="entry name" value="Cu-Rt/internalin_Ig-like"/>
</dbReference>
<feature type="domain" description="SLH" evidence="3">
    <location>
        <begin position="1331"/>
        <end position="1394"/>
    </location>
</feature>
<evidence type="ECO:0000256" key="1">
    <source>
        <dbReference type="ARBA" id="ARBA00022729"/>
    </source>
</evidence>
<organism evidence="4 5">
    <name type="scientific">Paenibacillus aurantiacus</name>
    <dbReference type="NCBI Taxonomy" id="1936118"/>
    <lineage>
        <taxon>Bacteria</taxon>
        <taxon>Bacillati</taxon>
        <taxon>Bacillota</taxon>
        <taxon>Bacilli</taxon>
        <taxon>Bacillales</taxon>
        <taxon>Paenibacillaceae</taxon>
        <taxon>Paenibacillus</taxon>
    </lineage>
</organism>
<evidence type="ECO:0000256" key="2">
    <source>
        <dbReference type="SAM" id="SignalP"/>
    </source>
</evidence>
<feature type="domain" description="SLH" evidence="3">
    <location>
        <begin position="1270"/>
        <end position="1330"/>
    </location>
</feature>
<proteinExistence type="predicted"/>
<keyword evidence="1 2" id="KW-0732">Signal</keyword>
<dbReference type="Proteomes" id="UP001589747">
    <property type="component" value="Unassembled WGS sequence"/>
</dbReference>